<comment type="catalytic activity">
    <reaction evidence="1">
        <text>Hydrolysis of DNA containing ring-opened 7-methylguanine residues, releasing 2,6-diamino-4-hydroxy-5-(N-methyl)formamidopyrimidine.</text>
        <dbReference type="EC" id="3.2.2.23"/>
    </reaction>
</comment>
<reference evidence="11 12" key="1">
    <citation type="submission" date="2018-07" db="EMBL/GenBank/DDBJ databases">
        <title>Pedobacter sp. nov., isolated from soil.</title>
        <authorList>
            <person name="Zhou L.Y."/>
            <person name="Du Z.J."/>
        </authorList>
    </citation>
    <scope>NUCLEOTIDE SEQUENCE [LARGE SCALE GENOMIC DNA]</scope>
    <source>
        <strain evidence="11 12">JDX94</strain>
    </source>
</reference>
<keyword evidence="7" id="KW-0456">Lyase</keyword>
<proteinExistence type="inferred from homology"/>
<dbReference type="AlphaFoldDB" id="A0A369PUF9"/>
<dbReference type="GO" id="GO:0008534">
    <property type="term" value="F:oxidized purine nucleobase lesion DNA N-glycosylase activity"/>
    <property type="evidence" value="ECO:0007669"/>
    <property type="project" value="UniProtKB-EC"/>
</dbReference>
<keyword evidence="5" id="KW-0238">DNA-binding</keyword>
<name>A0A369PUF9_9SPHI</name>
<dbReference type="GO" id="GO:0003684">
    <property type="term" value="F:damaged DNA binding"/>
    <property type="evidence" value="ECO:0007669"/>
    <property type="project" value="InterPro"/>
</dbReference>
<keyword evidence="3" id="KW-0227">DNA damage</keyword>
<comment type="caution">
    <text evidence="11">The sequence shown here is derived from an EMBL/GenBank/DDBJ whole genome shotgun (WGS) entry which is preliminary data.</text>
</comment>
<evidence type="ECO:0000256" key="6">
    <source>
        <dbReference type="ARBA" id="ARBA00023204"/>
    </source>
</evidence>
<dbReference type="SUPFAM" id="SSF81624">
    <property type="entry name" value="N-terminal domain of MutM-like DNA repair proteins"/>
    <property type="match status" value="1"/>
</dbReference>
<dbReference type="InterPro" id="IPR010979">
    <property type="entry name" value="Ribosomal_uS13-like_H2TH"/>
</dbReference>
<evidence type="ECO:0000256" key="5">
    <source>
        <dbReference type="ARBA" id="ARBA00023125"/>
    </source>
</evidence>
<dbReference type="SMART" id="SM01232">
    <property type="entry name" value="H2TH"/>
    <property type="match status" value="1"/>
</dbReference>
<dbReference type="GO" id="GO:0006284">
    <property type="term" value="P:base-excision repair"/>
    <property type="evidence" value="ECO:0007669"/>
    <property type="project" value="InterPro"/>
</dbReference>
<evidence type="ECO:0000256" key="1">
    <source>
        <dbReference type="ARBA" id="ARBA00001668"/>
    </source>
</evidence>
<dbReference type="GO" id="GO:0008270">
    <property type="term" value="F:zinc ion binding"/>
    <property type="evidence" value="ECO:0007669"/>
    <property type="project" value="InterPro"/>
</dbReference>
<dbReference type="InterPro" id="IPR015886">
    <property type="entry name" value="H2TH_FPG"/>
</dbReference>
<keyword evidence="12" id="KW-1185">Reference proteome</keyword>
<evidence type="ECO:0000256" key="4">
    <source>
        <dbReference type="ARBA" id="ARBA00022801"/>
    </source>
</evidence>
<dbReference type="Pfam" id="PF01149">
    <property type="entry name" value="Fapy_DNA_glyco"/>
    <property type="match status" value="1"/>
</dbReference>
<evidence type="ECO:0000256" key="9">
    <source>
        <dbReference type="ARBA" id="ARBA00023295"/>
    </source>
</evidence>
<evidence type="ECO:0000313" key="12">
    <source>
        <dbReference type="Proteomes" id="UP000253961"/>
    </source>
</evidence>
<dbReference type="OrthoDB" id="9800855at2"/>
<comment type="similarity">
    <text evidence="2">Belongs to the FPG family.</text>
</comment>
<evidence type="ECO:0000256" key="7">
    <source>
        <dbReference type="ARBA" id="ARBA00023239"/>
    </source>
</evidence>
<gene>
    <name evidence="11" type="ORF">DU508_20510</name>
</gene>
<dbReference type="Gene3D" id="3.20.190.10">
    <property type="entry name" value="MutM-like, N-terminal"/>
    <property type="match status" value="1"/>
</dbReference>
<dbReference type="EMBL" id="QPKV01000012">
    <property type="protein sequence ID" value="RDC54607.1"/>
    <property type="molecule type" value="Genomic_DNA"/>
</dbReference>
<keyword evidence="6" id="KW-0234">DNA repair</keyword>
<dbReference type="Pfam" id="PF06831">
    <property type="entry name" value="H2TH"/>
    <property type="match status" value="1"/>
</dbReference>
<dbReference type="InterPro" id="IPR012319">
    <property type="entry name" value="FPG_cat"/>
</dbReference>
<dbReference type="SUPFAM" id="SSF46946">
    <property type="entry name" value="S13-like H2TH domain"/>
    <property type="match status" value="1"/>
</dbReference>
<keyword evidence="8" id="KW-0511">Multifunctional enzyme</keyword>
<dbReference type="RefSeq" id="WP_056095127.1">
    <property type="nucleotide sequence ID" value="NZ_QPKV01000012.1"/>
</dbReference>
<dbReference type="GO" id="GO:0003906">
    <property type="term" value="F:DNA-(apurinic or apyrimidinic site) endonuclease activity"/>
    <property type="evidence" value="ECO:0007669"/>
    <property type="project" value="InterPro"/>
</dbReference>
<dbReference type="SMART" id="SM00898">
    <property type="entry name" value="Fapy_DNA_glyco"/>
    <property type="match status" value="1"/>
</dbReference>
<evidence type="ECO:0000256" key="8">
    <source>
        <dbReference type="ARBA" id="ARBA00023268"/>
    </source>
</evidence>
<dbReference type="Gene3D" id="1.10.8.50">
    <property type="match status" value="1"/>
</dbReference>
<feature type="domain" description="Formamidopyrimidine-DNA glycosylase catalytic" evidence="10">
    <location>
        <begin position="2"/>
        <end position="113"/>
    </location>
</feature>
<dbReference type="GO" id="GO:0016829">
    <property type="term" value="F:lyase activity"/>
    <property type="evidence" value="ECO:0007669"/>
    <property type="project" value="UniProtKB-KW"/>
</dbReference>
<organism evidence="11 12">
    <name type="scientific">Pedobacter chinensis</name>
    <dbReference type="NCBI Taxonomy" id="2282421"/>
    <lineage>
        <taxon>Bacteria</taxon>
        <taxon>Pseudomonadati</taxon>
        <taxon>Bacteroidota</taxon>
        <taxon>Sphingobacteriia</taxon>
        <taxon>Sphingobacteriales</taxon>
        <taxon>Sphingobacteriaceae</taxon>
        <taxon>Pedobacter</taxon>
    </lineage>
</organism>
<protein>
    <submittedName>
        <fullName evidence="11">Formamidopyrimidine-DNA glycosylase</fullName>
    </submittedName>
</protein>
<accession>A0A369PUF9</accession>
<evidence type="ECO:0000256" key="2">
    <source>
        <dbReference type="ARBA" id="ARBA00009409"/>
    </source>
</evidence>
<sequence>MAELPDLTVFAQILTRKFKGQILETLEITESKKINVSAKEMKKALEGRELLDVRRSGKTLQLIFSGCQVLGLHLMLRGELISIDQDEPPRFQILGFHFEGGDAFALIDLQKQATPTLNPEPIDVPDALEMEEEYFFDLLAKKRTSIKTLLMDQHLVRGIGNSYSDEILYHAGISPFSVAKAIPDKAAKRLYKSIKSVLAEAILKIAEANGDELKGELRDFMMVHGAELKKTPKGEEILSEKIGGRKAYFTQSQELFE</sequence>
<keyword evidence="4" id="KW-0378">Hydrolase</keyword>
<evidence type="ECO:0000256" key="3">
    <source>
        <dbReference type="ARBA" id="ARBA00022763"/>
    </source>
</evidence>
<dbReference type="PANTHER" id="PTHR22993">
    <property type="entry name" value="FORMAMIDOPYRIMIDINE-DNA GLYCOSYLASE"/>
    <property type="match status" value="1"/>
</dbReference>
<evidence type="ECO:0000313" key="11">
    <source>
        <dbReference type="EMBL" id="RDC54607.1"/>
    </source>
</evidence>
<dbReference type="PROSITE" id="PS51068">
    <property type="entry name" value="FPG_CAT"/>
    <property type="match status" value="1"/>
</dbReference>
<keyword evidence="9" id="KW-0326">Glycosidase</keyword>
<dbReference type="PANTHER" id="PTHR22993:SF9">
    <property type="entry name" value="FORMAMIDOPYRIMIDINE-DNA GLYCOSYLASE"/>
    <property type="match status" value="1"/>
</dbReference>
<dbReference type="InterPro" id="IPR035937">
    <property type="entry name" value="FPG_N"/>
</dbReference>
<evidence type="ECO:0000259" key="10">
    <source>
        <dbReference type="PROSITE" id="PS51068"/>
    </source>
</evidence>
<dbReference type="Proteomes" id="UP000253961">
    <property type="component" value="Unassembled WGS sequence"/>
</dbReference>